<organism evidence="4 5">
    <name type="scientific">Angiostrongylus cantonensis</name>
    <name type="common">Rat lungworm</name>
    <dbReference type="NCBI Taxonomy" id="6313"/>
    <lineage>
        <taxon>Eukaryota</taxon>
        <taxon>Metazoa</taxon>
        <taxon>Ecdysozoa</taxon>
        <taxon>Nematoda</taxon>
        <taxon>Chromadorea</taxon>
        <taxon>Rhabditida</taxon>
        <taxon>Rhabditina</taxon>
        <taxon>Rhabditomorpha</taxon>
        <taxon>Strongyloidea</taxon>
        <taxon>Metastrongylidae</taxon>
        <taxon>Angiostrongylus</taxon>
    </lineage>
</organism>
<accession>A0A0K0CUS6</accession>
<evidence type="ECO:0000256" key="3">
    <source>
        <dbReference type="ARBA" id="ARBA00022833"/>
    </source>
</evidence>
<name>A0A0K0CUS6_ANGCA</name>
<reference evidence="5" key="2">
    <citation type="submission" date="2017-02" db="UniProtKB">
        <authorList>
            <consortium name="WormBaseParasite"/>
        </authorList>
    </citation>
    <scope>IDENTIFICATION</scope>
</reference>
<evidence type="ECO:0000256" key="2">
    <source>
        <dbReference type="ARBA" id="ARBA00022771"/>
    </source>
</evidence>
<keyword evidence="2" id="KW-0863">Zinc-finger</keyword>
<dbReference type="GO" id="GO:0008270">
    <property type="term" value="F:zinc ion binding"/>
    <property type="evidence" value="ECO:0007669"/>
    <property type="project" value="UniProtKB-KW"/>
</dbReference>
<protein>
    <submittedName>
        <fullName evidence="5">RING-type domain-containing protein</fullName>
    </submittedName>
</protein>
<evidence type="ECO:0000256" key="1">
    <source>
        <dbReference type="ARBA" id="ARBA00022723"/>
    </source>
</evidence>
<dbReference type="SUPFAM" id="SSF57850">
    <property type="entry name" value="RING/U-box"/>
    <property type="match status" value="1"/>
</dbReference>
<keyword evidence="3" id="KW-0862">Zinc</keyword>
<dbReference type="WBParaSite" id="ACAC_0000100601-mRNA-1">
    <property type="protein sequence ID" value="ACAC_0000100601-mRNA-1"/>
    <property type="gene ID" value="ACAC_0000100601"/>
</dbReference>
<dbReference type="PROSITE" id="PS00518">
    <property type="entry name" value="ZF_RING_1"/>
    <property type="match status" value="1"/>
</dbReference>
<evidence type="ECO:0000313" key="4">
    <source>
        <dbReference type="Proteomes" id="UP000035642"/>
    </source>
</evidence>
<dbReference type="Proteomes" id="UP000035642">
    <property type="component" value="Unassembled WGS sequence"/>
</dbReference>
<evidence type="ECO:0000313" key="5">
    <source>
        <dbReference type="WBParaSite" id="ACAC_0000100601-mRNA-1"/>
    </source>
</evidence>
<sequence>MCQPCAKKWTDGKGTCPPGNCLQKGGSKSKKGKRSAPTPCSGLPDCEGEVLRNFPSEMECEHEVCINCLSKTLDECEHNTPPLCPNEACRLPYRCESVLALKAMFPERAAYFGRFDLESHYSMEGLKDDTITVLLSYNNDIDTNALKVCFCEDEENQMPVEFVKGGPLGDLIREIRRVLKIMNTDKVYGYFRRDSDEEKQLEINPKLIQTPVDKVGITKVK</sequence>
<keyword evidence="1" id="KW-0479">Metal-binding</keyword>
<proteinExistence type="predicted"/>
<dbReference type="InterPro" id="IPR017907">
    <property type="entry name" value="Znf_RING_CS"/>
</dbReference>
<keyword evidence="4" id="KW-1185">Reference proteome</keyword>
<dbReference type="AlphaFoldDB" id="A0A0K0CUS6"/>
<reference evidence="4" key="1">
    <citation type="submission" date="2012-09" db="EMBL/GenBank/DDBJ databases">
        <authorList>
            <person name="Martin A.A."/>
        </authorList>
    </citation>
    <scope>NUCLEOTIDE SEQUENCE</scope>
</reference>